<reference evidence="1" key="1">
    <citation type="submission" date="2016-07" db="EMBL/GenBank/DDBJ databases">
        <title>Microvirga ossetica sp. nov. a new species of rhizobia isolated from root nodules of the legume species Vicia alpestris Steven originated from North Ossetia region in the Caucasus.</title>
        <authorList>
            <person name="Safronova V.I."/>
            <person name="Kuznetsova I.G."/>
            <person name="Sazanova A.L."/>
            <person name="Belimov A."/>
            <person name="Andronov E."/>
            <person name="Osledkin Y.S."/>
            <person name="Onishchuk O.P."/>
            <person name="Kurchak O.N."/>
            <person name="Shaposhnikov A.I."/>
            <person name="Willems A."/>
            <person name="Tikhonovich I.A."/>
        </authorList>
    </citation>
    <scope>NUCLEOTIDE SEQUENCE [LARGE SCALE GENOMIC DNA]</scope>
    <source>
        <strain evidence="1">V5/3M</strain>
        <plasmid evidence="1">unnamed1</plasmid>
    </source>
</reference>
<sequence>MLPDPKYFHIGDNGIYYGLYGGLDYSAGVEDGKVTGTSADPPPVDAFDQLFYNHDYTLQQATTREERLEAHVDVVRGVYELVTGTSPHWDIF</sequence>
<gene>
    <name evidence="1" type="ORF">BB934_32730</name>
</gene>
<keyword evidence="1" id="KW-0614">Plasmid</keyword>
<protein>
    <submittedName>
        <fullName evidence="1">Uncharacterized protein</fullName>
    </submittedName>
</protein>
<accession>A0A1B2ESM7</accession>
<dbReference type="EMBL" id="CP016617">
    <property type="protein sequence ID" value="ANY82984.1"/>
    <property type="molecule type" value="Genomic_DNA"/>
</dbReference>
<dbReference type="OrthoDB" id="8020276at2"/>
<name>A0A1B2ESM7_9HYPH</name>
<evidence type="ECO:0000313" key="1">
    <source>
        <dbReference type="EMBL" id="ANY82984.1"/>
    </source>
</evidence>
<organism evidence="1">
    <name type="scientific">Microvirga ossetica</name>
    <dbReference type="NCBI Taxonomy" id="1882682"/>
    <lineage>
        <taxon>Bacteria</taxon>
        <taxon>Pseudomonadati</taxon>
        <taxon>Pseudomonadota</taxon>
        <taxon>Alphaproteobacteria</taxon>
        <taxon>Hyphomicrobiales</taxon>
        <taxon>Methylobacteriaceae</taxon>
        <taxon>Microvirga</taxon>
    </lineage>
</organism>
<dbReference type="RefSeq" id="WP_099514065.1">
    <property type="nucleotide sequence ID" value="NZ_CP016617.1"/>
</dbReference>
<geneLocation type="plasmid" evidence="1">
    <name>unnamed1</name>
</geneLocation>
<proteinExistence type="predicted"/>
<dbReference type="AlphaFoldDB" id="A0A1B2ESM7"/>
<dbReference type="KEGG" id="moc:BB934_32730"/>